<proteinExistence type="predicted"/>
<evidence type="ECO:0000313" key="1">
    <source>
        <dbReference type="EMBL" id="TCJ20785.1"/>
    </source>
</evidence>
<evidence type="ECO:0000313" key="2">
    <source>
        <dbReference type="Proteomes" id="UP000295244"/>
    </source>
</evidence>
<dbReference type="OrthoDB" id="513439at2"/>
<name>A0A4R1BU16_9ACTN</name>
<dbReference type="RefSeq" id="WP_132687251.1">
    <property type="nucleotide sequence ID" value="NZ_SKBU01000001.1"/>
</dbReference>
<dbReference type="EMBL" id="SKBU01000001">
    <property type="protein sequence ID" value="TCJ20785.1"/>
    <property type="molecule type" value="Genomic_DNA"/>
</dbReference>
<dbReference type="Proteomes" id="UP000295244">
    <property type="component" value="Unassembled WGS sequence"/>
</dbReference>
<dbReference type="GO" id="GO:0016740">
    <property type="term" value="F:transferase activity"/>
    <property type="evidence" value="ECO:0007669"/>
    <property type="project" value="UniProtKB-KW"/>
</dbReference>
<dbReference type="AlphaFoldDB" id="A0A4R1BU16"/>
<comment type="caution">
    <text evidence="1">The sequence shown here is derived from an EMBL/GenBank/DDBJ whole genome shotgun (WGS) entry which is preliminary data.</text>
</comment>
<accession>A0A4R1BU16</accession>
<keyword evidence="1" id="KW-0808">Transferase</keyword>
<organism evidence="1 2">
    <name type="scientific">Rubrobacter taiwanensis</name>
    <dbReference type="NCBI Taxonomy" id="185139"/>
    <lineage>
        <taxon>Bacteria</taxon>
        <taxon>Bacillati</taxon>
        <taxon>Actinomycetota</taxon>
        <taxon>Rubrobacteria</taxon>
        <taxon>Rubrobacterales</taxon>
        <taxon>Rubrobacteraceae</taxon>
        <taxon>Rubrobacter</taxon>
    </lineage>
</organism>
<protein>
    <submittedName>
        <fullName evidence="1">Glycosyltransferase family 1 protein</fullName>
    </submittedName>
</protein>
<keyword evidence="2" id="KW-1185">Reference proteome</keyword>
<gene>
    <name evidence="1" type="ORF">E0L93_00735</name>
</gene>
<sequence>MAERLRVAVTGLAATYPYGGVFWDYMQYPLGLRRLGHDVLYVEDPEIWCYDPVTHTFVEHGGRHADLLARRIAALDPDLKDRWFFRDATGRTYGREWGEVVRFCRGADLFLHLSASCWMREEYFAARTVAFVDSDPMYTQASVPDYLAGTADELDRARIEMLRRHDAFFTFGENVGAPDCRIPAALFDWTPTRQPVVLDLFRDARIPVAGRRPVLTTVASWEPSKRELVVDGVAYGGKSLELERFLDLPARSALPLELALSGEAPVERLRERGWRLTDPGAVSCDPGVYRSYLASSLGEWSVAKNAYVESRSGWFSCRTACYLALGVPAVVQDTGFPIPTGEGLFAFATPDEAAAAIEELASDPERHAAAAVELAAEYFGSDRVLNELIEAALRNSG</sequence>
<reference evidence="1 2" key="1">
    <citation type="submission" date="2019-03" db="EMBL/GenBank/DDBJ databases">
        <title>Whole genome sequence of a novel Rubrobacter taiwanensis strain, isolated from Yellowstone National Park.</title>
        <authorList>
            <person name="Freed S."/>
            <person name="Ramaley R.F."/>
            <person name="Kyndt J.A."/>
        </authorList>
    </citation>
    <scope>NUCLEOTIDE SEQUENCE [LARGE SCALE GENOMIC DNA]</scope>
    <source>
        <strain evidence="1 2">Yellowstone</strain>
    </source>
</reference>